<dbReference type="RefSeq" id="WP_147022041.1">
    <property type="nucleotide sequence ID" value="NZ_BJYU01000070.1"/>
</dbReference>
<dbReference type="InterPro" id="IPR050319">
    <property type="entry name" value="ABC_transp_ATP-bind"/>
</dbReference>
<dbReference type="InterPro" id="IPR027417">
    <property type="entry name" value="P-loop_NTPase"/>
</dbReference>
<dbReference type="Proteomes" id="UP000321085">
    <property type="component" value="Unassembled WGS sequence"/>
</dbReference>
<reference evidence="7 8" key="1">
    <citation type="submission" date="2019-07" db="EMBL/GenBank/DDBJ databases">
        <title>Whole genome shotgun sequence of Microvirga aerophila NBRC 106136.</title>
        <authorList>
            <person name="Hosoyama A."/>
            <person name="Uohara A."/>
            <person name="Ohji S."/>
            <person name="Ichikawa N."/>
        </authorList>
    </citation>
    <scope>NUCLEOTIDE SEQUENCE [LARGE SCALE GENOMIC DNA]</scope>
    <source>
        <strain evidence="7 8">NBRC 106136</strain>
    </source>
</reference>
<dbReference type="GO" id="GO:0005886">
    <property type="term" value="C:plasma membrane"/>
    <property type="evidence" value="ECO:0007669"/>
    <property type="project" value="UniProtKB-SubCell"/>
</dbReference>
<dbReference type="NCBIfam" id="NF008453">
    <property type="entry name" value="PRK11308.1"/>
    <property type="match status" value="2"/>
</dbReference>
<comment type="subcellular location">
    <subcellularLocation>
        <location evidence="1">Cell inner membrane</location>
        <topology evidence="1">Peripheral membrane protein</topology>
    </subcellularLocation>
</comment>
<dbReference type="InterPro" id="IPR013563">
    <property type="entry name" value="Oligopep_ABC_C"/>
</dbReference>
<dbReference type="GO" id="GO:0055085">
    <property type="term" value="P:transmembrane transport"/>
    <property type="evidence" value="ECO:0007669"/>
    <property type="project" value="UniProtKB-ARBA"/>
</dbReference>
<sequence>MNSQSTPLLRVENLSIKLPPGLDREFAIENISYDLNAGEILCIVGESGSGKSMTANAIMGLLPDYLKPSGGRILLRGKDLLAMREPELEQERGRSMAMVFQEPLSALNPLMKVRDQIAEVMEVHGEKSSETRDRRVLDLLDYVGLPDPAHLRDAYPFRLSGGQRQRVMIAMALALEPALLIADEPTTALDVTTQAQILELIRRIQKAKGMGVMFVTHDFGVVADIADRVVVMERGIVVEQGPATDVLNRPKHPYTRRLIAAVPHREDHNAKAAAEGEVLLEVKNLRKTYRSGGGFFSKPRVVNAVNNVSFTLRRGETLGVVGESGSGKSTLGRCLLKLTDVDGGQVLFRGSDVVPLSASAFRPLRRHMQMVFQDPFASLNPRQTVGRILTDGPVANGVSYAQAEAKARELLDLVGLEISSYDRYPQEFSGGQRQRVGIARALALDPELLVADESVSALDVSVQAQVLELLQDLQKKLNIAIIFITHDLRIAAQICDRIAVMYRGEIVESGPPEQVFDAPRHPYTQGLIAAIPGLDWNPRLAVV</sequence>
<dbReference type="PROSITE" id="PS00211">
    <property type="entry name" value="ABC_TRANSPORTER_1"/>
    <property type="match status" value="2"/>
</dbReference>
<evidence type="ECO:0000313" key="8">
    <source>
        <dbReference type="Proteomes" id="UP000321085"/>
    </source>
</evidence>
<dbReference type="Gene3D" id="3.40.50.300">
    <property type="entry name" value="P-loop containing nucleotide triphosphate hydrolases"/>
    <property type="match status" value="2"/>
</dbReference>
<comment type="similarity">
    <text evidence="2">Belongs to the ABC transporter superfamily.</text>
</comment>
<feature type="domain" description="ABC transporter" evidence="6">
    <location>
        <begin position="280"/>
        <end position="528"/>
    </location>
</feature>
<proteinExistence type="inferred from homology"/>
<dbReference type="AlphaFoldDB" id="A0A512BXH2"/>
<comment type="caution">
    <text evidence="7">The sequence shown here is derived from an EMBL/GenBank/DDBJ whole genome shotgun (WGS) entry which is preliminary data.</text>
</comment>
<evidence type="ECO:0000256" key="5">
    <source>
        <dbReference type="ARBA" id="ARBA00022840"/>
    </source>
</evidence>
<keyword evidence="8" id="KW-1185">Reference proteome</keyword>
<dbReference type="Pfam" id="PF08352">
    <property type="entry name" value="oligo_HPY"/>
    <property type="match status" value="2"/>
</dbReference>
<keyword evidence="5 7" id="KW-0067">ATP-binding</keyword>
<dbReference type="InterPro" id="IPR017871">
    <property type="entry name" value="ABC_transporter-like_CS"/>
</dbReference>
<evidence type="ECO:0000256" key="4">
    <source>
        <dbReference type="ARBA" id="ARBA00022741"/>
    </source>
</evidence>
<dbReference type="CDD" id="cd03257">
    <property type="entry name" value="ABC_NikE_OppD_transporters"/>
    <property type="match status" value="2"/>
</dbReference>
<dbReference type="PANTHER" id="PTHR43776:SF7">
    <property type="entry name" value="D,D-DIPEPTIDE TRANSPORT ATP-BINDING PROTEIN DDPF-RELATED"/>
    <property type="match status" value="1"/>
</dbReference>
<name>A0A512BXH2_9HYPH</name>
<keyword evidence="3" id="KW-0813">Transport</keyword>
<dbReference type="InterPro" id="IPR003439">
    <property type="entry name" value="ABC_transporter-like_ATP-bd"/>
</dbReference>
<evidence type="ECO:0000313" key="7">
    <source>
        <dbReference type="EMBL" id="GEO16655.1"/>
    </source>
</evidence>
<dbReference type="GO" id="GO:0015833">
    <property type="term" value="P:peptide transport"/>
    <property type="evidence" value="ECO:0007669"/>
    <property type="project" value="InterPro"/>
</dbReference>
<evidence type="ECO:0000259" key="6">
    <source>
        <dbReference type="PROSITE" id="PS50893"/>
    </source>
</evidence>
<dbReference type="PANTHER" id="PTHR43776">
    <property type="entry name" value="TRANSPORT ATP-BINDING PROTEIN"/>
    <property type="match status" value="1"/>
</dbReference>
<dbReference type="Pfam" id="PF00005">
    <property type="entry name" value="ABC_tran"/>
    <property type="match status" value="2"/>
</dbReference>
<evidence type="ECO:0000256" key="2">
    <source>
        <dbReference type="ARBA" id="ARBA00005417"/>
    </source>
</evidence>
<dbReference type="SUPFAM" id="SSF52540">
    <property type="entry name" value="P-loop containing nucleoside triphosphate hydrolases"/>
    <property type="match status" value="2"/>
</dbReference>
<dbReference type="InterPro" id="IPR003593">
    <property type="entry name" value="AAA+_ATPase"/>
</dbReference>
<organism evidence="7 8">
    <name type="scientific">Microvirga aerophila</name>
    <dbReference type="NCBI Taxonomy" id="670291"/>
    <lineage>
        <taxon>Bacteria</taxon>
        <taxon>Pseudomonadati</taxon>
        <taxon>Pseudomonadota</taxon>
        <taxon>Alphaproteobacteria</taxon>
        <taxon>Hyphomicrobiales</taxon>
        <taxon>Methylobacteriaceae</taxon>
        <taxon>Microvirga</taxon>
    </lineage>
</organism>
<evidence type="ECO:0000256" key="3">
    <source>
        <dbReference type="ARBA" id="ARBA00022448"/>
    </source>
</evidence>
<dbReference type="SMART" id="SM00382">
    <property type="entry name" value="AAA"/>
    <property type="match status" value="2"/>
</dbReference>
<protein>
    <submittedName>
        <fullName evidence="7">ABC transporter ATP-binding protein</fullName>
    </submittedName>
</protein>
<dbReference type="NCBIfam" id="NF007739">
    <property type="entry name" value="PRK10419.1"/>
    <property type="match status" value="2"/>
</dbReference>
<dbReference type="GO" id="GO:0005524">
    <property type="term" value="F:ATP binding"/>
    <property type="evidence" value="ECO:0007669"/>
    <property type="project" value="UniProtKB-KW"/>
</dbReference>
<keyword evidence="4" id="KW-0547">Nucleotide-binding</keyword>
<dbReference type="GO" id="GO:0016887">
    <property type="term" value="F:ATP hydrolysis activity"/>
    <property type="evidence" value="ECO:0007669"/>
    <property type="project" value="InterPro"/>
</dbReference>
<dbReference type="FunFam" id="3.40.50.300:FF:000016">
    <property type="entry name" value="Oligopeptide ABC transporter ATP-binding component"/>
    <property type="match status" value="2"/>
</dbReference>
<accession>A0A512BXH2</accession>
<gene>
    <name evidence="7" type="ORF">MAE02_43510</name>
</gene>
<evidence type="ECO:0000256" key="1">
    <source>
        <dbReference type="ARBA" id="ARBA00004417"/>
    </source>
</evidence>
<dbReference type="EMBL" id="BJYU01000070">
    <property type="protein sequence ID" value="GEO16655.1"/>
    <property type="molecule type" value="Genomic_DNA"/>
</dbReference>
<dbReference type="PROSITE" id="PS50893">
    <property type="entry name" value="ABC_TRANSPORTER_2"/>
    <property type="match status" value="2"/>
</dbReference>
<feature type="domain" description="ABC transporter" evidence="6">
    <location>
        <begin position="9"/>
        <end position="259"/>
    </location>
</feature>